<dbReference type="EMBL" id="VIGI01000005">
    <property type="protein sequence ID" value="KAB8300162.1"/>
    <property type="molecule type" value="Genomic_DNA"/>
</dbReference>
<evidence type="ECO:0000313" key="2">
    <source>
        <dbReference type="Proteomes" id="UP000326757"/>
    </source>
</evidence>
<sequence length="774" mass="86500">MQNDGFIDLGEEAGDEFFAARVSAYLPNEEEAFEISIDEFWGREKAARNDRISDKGLICLYDAAAQKLGSEHLEDFRSALYGIFEDALRFNGSIDIINGKWRCMNFNAPITAHLSTAISLQNEDGDNEIGDQGVGSMFRNPFYEISEDPEKYQRREDVATTDEYTGNLKNSIPASGFLTNTFLIFDPVCIDLVAESGYFYDNIPVLAFEAKFPIPGKTYAKGYQGYTCLVYGTEVFPPPVVLRVEGFGALGLDSTIYDPLCNFTCRHGYCPDGACSYVETVNETGVSLVFSSDDDLVPFDSSTSYNPGDRFLYDTSMPSDVTLKINLVGTPIVWEDIDCSSISGEYAPGADGDTLGCIAASVSLCYQLYDGEETVSTSVIGVTKGDAPWDSPYTAEETLAICSNGTLDLLEDPDGDETEYVWPVSGSRGDHSGPPADYAIVNYANSQQRTIFTSATYPNGNHGQDLQTYRRELHVYALSSTHRTDATIINNALLTDVNAVTVIAEHIIERKTIRDFMSFVQFPWVDIYSGEYSKTVSRGLGTVPFDIINNYMNLPYNQWENLEGQRGKYQFTFRKSSQCAGLHFKRQCYAESAGVFEYDEIANLELESQCHLQPQFRQTDYNPKMRNTQTALSLLRSGMAVFNYLDGPNIQNLMGKIHQRIYTTLTEFDTSYNSLNPPAQAIHSAGLWTEFIKLWAKRIRNRHYRHLTDENTGRIAQLRAGWQQILDNTPTPQRRSIATAALNAINTLNDEIETTVVFNDAPFTLPDQAFKKTA</sequence>
<reference evidence="1 2" key="1">
    <citation type="submission" date="2019-06" db="EMBL/GenBank/DDBJ databases">
        <title>Genome Sequence of the Brown Rot Fungal Pathogen Monilinia laxa.</title>
        <authorList>
            <person name="De Miccolis Angelini R.M."/>
            <person name="Landi L."/>
            <person name="Abate D."/>
            <person name="Pollastro S."/>
            <person name="Romanazzi G."/>
            <person name="Faretra F."/>
        </authorList>
    </citation>
    <scope>NUCLEOTIDE SEQUENCE [LARGE SCALE GENOMIC DNA]</scope>
    <source>
        <strain evidence="1 2">Mlax316</strain>
    </source>
</reference>
<gene>
    <name evidence="1" type="ORF">EYC80_000389</name>
</gene>
<organism evidence="1 2">
    <name type="scientific">Monilinia laxa</name>
    <name type="common">Brown rot fungus</name>
    <name type="synonym">Sclerotinia laxa</name>
    <dbReference type="NCBI Taxonomy" id="61186"/>
    <lineage>
        <taxon>Eukaryota</taxon>
        <taxon>Fungi</taxon>
        <taxon>Dikarya</taxon>
        <taxon>Ascomycota</taxon>
        <taxon>Pezizomycotina</taxon>
        <taxon>Leotiomycetes</taxon>
        <taxon>Helotiales</taxon>
        <taxon>Sclerotiniaceae</taxon>
        <taxon>Monilinia</taxon>
    </lineage>
</organism>
<keyword evidence="2" id="KW-1185">Reference proteome</keyword>
<comment type="caution">
    <text evidence="1">The sequence shown here is derived from an EMBL/GenBank/DDBJ whole genome shotgun (WGS) entry which is preliminary data.</text>
</comment>
<dbReference type="Proteomes" id="UP000326757">
    <property type="component" value="Unassembled WGS sequence"/>
</dbReference>
<evidence type="ECO:0000313" key="1">
    <source>
        <dbReference type="EMBL" id="KAB8300162.1"/>
    </source>
</evidence>
<protein>
    <submittedName>
        <fullName evidence="1">Uncharacterized protein</fullName>
    </submittedName>
</protein>
<dbReference type="AlphaFoldDB" id="A0A5N6KAM3"/>
<name>A0A5N6KAM3_MONLA</name>
<proteinExistence type="predicted"/>
<accession>A0A5N6KAM3</accession>
<dbReference type="OrthoDB" id="4777915at2759"/>